<dbReference type="Proteomes" id="UP001500839">
    <property type="component" value="Unassembled WGS sequence"/>
</dbReference>
<reference evidence="2" key="3">
    <citation type="submission" date="2023-12" db="EMBL/GenBank/DDBJ databases">
        <authorList>
            <person name="Sun Q."/>
            <person name="Inoue M."/>
        </authorList>
    </citation>
    <scope>NUCLEOTIDE SEQUENCE</scope>
    <source>
        <strain evidence="2">JCM 18542</strain>
    </source>
</reference>
<keyword evidence="1" id="KW-1133">Transmembrane helix</keyword>
<evidence type="ECO:0000313" key="3">
    <source>
        <dbReference type="EMBL" id="GAA4824556.1"/>
    </source>
</evidence>
<reference evidence="2" key="1">
    <citation type="journal article" date="2014" name="Int. J. Syst. Evol. Microbiol.">
        <title>Complete genome of a new Firmicutes species belonging to the dominant human colonic microbiota ('Ruminococcus bicirculans') reveals two chromosomes and a selective capacity to utilize plant glucans.</title>
        <authorList>
            <consortium name="NISC Comparative Sequencing Program"/>
            <person name="Wegmann U."/>
            <person name="Louis P."/>
            <person name="Goesmann A."/>
            <person name="Henrissat B."/>
            <person name="Duncan S.H."/>
            <person name="Flint H.J."/>
        </authorList>
    </citation>
    <scope>NUCLEOTIDE SEQUENCE</scope>
    <source>
        <strain evidence="2">JCM 18542</strain>
    </source>
</reference>
<feature type="transmembrane region" description="Helical" evidence="1">
    <location>
        <begin position="106"/>
        <end position="127"/>
    </location>
</feature>
<sequence length="160" mass="15838">MGAGRFGGARRTAWAVGERSDTMNRVVIAAIVFLVLAVVLGAVAAAALSGRLPRNRWWGLRTDATLRDDATFRAANRVAAPAQLGAAAVLVLGACGGLLLGDAAALFVVIAAPVVAVVLTAVGAGIAQRVAAAMPPADGGPCGHSCGACALQDSCASAVH</sequence>
<keyword evidence="4" id="KW-1185">Reference proteome</keyword>
<proteinExistence type="predicted"/>
<dbReference type="InterPro" id="IPR025962">
    <property type="entry name" value="SdpI/YhfL"/>
</dbReference>
<evidence type="ECO:0008006" key="5">
    <source>
        <dbReference type="Google" id="ProtNLM"/>
    </source>
</evidence>
<feature type="transmembrane region" description="Helical" evidence="1">
    <location>
        <begin position="26"/>
        <end position="48"/>
    </location>
</feature>
<feature type="transmembrane region" description="Helical" evidence="1">
    <location>
        <begin position="82"/>
        <end position="100"/>
    </location>
</feature>
<evidence type="ECO:0000256" key="1">
    <source>
        <dbReference type="SAM" id="Phobius"/>
    </source>
</evidence>
<accession>A0ABP9BYT2</accession>
<dbReference type="EMBL" id="BAABKQ010000001">
    <property type="protein sequence ID" value="GAA4824556.1"/>
    <property type="molecule type" value="Genomic_DNA"/>
</dbReference>
<name>A0ABP9BYT2_9ACTN</name>
<keyword evidence="1" id="KW-0812">Transmembrane</keyword>
<gene>
    <name evidence="2" type="ORF">GCM10023353_00550</name>
    <name evidence="3" type="ORF">GCM10023353_37060</name>
</gene>
<dbReference type="Pfam" id="PF13630">
    <property type="entry name" value="SdpI"/>
    <property type="match status" value="1"/>
</dbReference>
<evidence type="ECO:0000313" key="4">
    <source>
        <dbReference type="Proteomes" id="UP001500839"/>
    </source>
</evidence>
<organism evidence="2 4">
    <name type="scientific">Tomitella cavernea</name>
    <dbReference type="NCBI Taxonomy" id="1387982"/>
    <lineage>
        <taxon>Bacteria</taxon>
        <taxon>Bacillati</taxon>
        <taxon>Actinomycetota</taxon>
        <taxon>Actinomycetes</taxon>
        <taxon>Mycobacteriales</taxon>
        <taxon>Tomitella</taxon>
    </lineage>
</organism>
<reference evidence="4" key="2">
    <citation type="journal article" date="2019" name="Int. J. Syst. Evol. Microbiol.">
        <title>The Global Catalogue of Microorganisms (GCM) 10K type strain sequencing project: providing services to taxonomists for standard genome sequencing and annotation.</title>
        <authorList>
            <consortium name="The Broad Institute Genomics Platform"/>
            <consortium name="The Broad Institute Genome Sequencing Center for Infectious Disease"/>
            <person name="Wu L."/>
            <person name="Ma J."/>
        </authorList>
    </citation>
    <scope>NUCLEOTIDE SEQUENCE [LARGE SCALE GENOMIC DNA]</scope>
    <source>
        <strain evidence="4">JCM 18542</strain>
    </source>
</reference>
<comment type="caution">
    <text evidence="2">The sequence shown here is derived from an EMBL/GenBank/DDBJ whole genome shotgun (WGS) entry which is preliminary data.</text>
</comment>
<dbReference type="EMBL" id="BAABKQ010000001">
    <property type="protein sequence ID" value="GAA4802488.1"/>
    <property type="molecule type" value="Genomic_DNA"/>
</dbReference>
<protein>
    <recommendedName>
        <fullName evidence="5">SdpI family protein</fullName>
    </recommendedName>
</protein>
<evidence type="ECO:0000313" key="2">
    <source>
        <dbReference type="EMBL" id="GAA4802488.1"/>
    </source>
</evidence>
<keyword evidence="1" id="KW-0472">Membrane</keyword>